<proteinExistence type="predicted"/>
<protein>
    <submittedName>
        <fullName evidence="1">Transglutaminase domain-containing protein</fullName>
    </submittedName>
</protein>
<dbReference type="EMBL" id="BQXS01001784">
    <property type="protein sequence ID" value="GKT31052.1"/>
    <property type="molecule type" value="Genomic_DNA"/>
</dbReference>
<organism evidence="1 2">
    <name type="scientific">Aduncisulcus paluster</name>
    <dbReference type="NCBI Taxonomy" id="2918883"/>
    <lineage>
        <taxon>Eukaryota</taxon>
        <taxon>Metamonada</taxon>
        <taxon>Carpediemonas-like organisms</taxon>
        <taxon>Aduncisulcus</taxon>
    </lineage>
</organism>
<evidence type="ECO:0000313" key="1">
    <source>
        <dbReference type="EMBL" id="GKT31052.1"/>
    </source>
</evidence>
<keyword evidence="2" id="KW-1185">Reference proteome</keyword>
<evidence type="ECO:0000313" key="2">
    <source>
        <dbReference type="Proteomes" id="UP001057375"/>
    </source>
</evidence>
<dbReference type="Proteomes" id="UP001057375">
    <property type="component" value="Unassembled WGS sequence"/>
</dbReference>
<accession>A0ABQ5KEW1</accession>
<sequence>NTLDVPHNEFLDAAESMDQVRLDKAPDKYGIDEYTGQKYLNYKLFSDAAHLAKLEITPWESWGFGERAALDKLTEPDVKVLHTLEEVIKNEILPDIQKLFTDNRDFIVPDMYKPFYLELPFFKAE</sequence>
<name>A0ABQ5KEW1_9EUKA</name>
<feature type="non-terminal residue" evidence="1">
    <location>
        <position position="1"/>
    </location>
</feature>
<reference evidence="1" key="1">
    <citation type="submission" date="2022-03" db="EMBL/GenBank/DDBJ databases">
        <title>Draft genome sequence of Aduncisulcus paluster, a free-living microaerophilic Fornicata.</title>
        <authorList>
            <person name="Yuyama I."/>
            <person name="Kume K."/>
            <person name="Tamura T."/>
            <person name="Inagaki Y."/>
            <person name="Hashimoto T."/>
        </authorList>
    </citation>
    <scope>NUCLEOTIDE SEQUENCE</scope>
    <source>
        <strain evidence="1">NY0171</strain>
    </source>
</reference>
<gene>
    <name evidence="1" type="ORF">ADUPG1_001820</name>
</gene>
<comment type="caution">
    <text evidence="1">The sequence shown here is derived from an EMBL/GenBank/DDBJ whole genome shotgun (WGS) entry which is preliminary data.</text>
</comment>